<dbReference type="RefSeq" id="WP_108637145.1">
    <property type="nucleotide sequence ID" value="NZ_QCXX01000014.1"/>
</dbReference>
<dbReference type="EMBL" id="QCXX01000014">
    <property type="protein sequence ID" value="PUV21085.1"/>
    <property type="molecule type" value="Genomic_DNA"/>
</dbReference>
<comment type="caution">
    <text evidence="2">The sequence shown here is derived from an EMBL/GenBank/DDBJ whole genome shotgun (WGS) entry which is preliminary data.</text>
</comment>
<proteinExistence type="predicted"/>
<feature type="transmembrane region" description="Helical" evidence="1">
    <location>
        <begin position="145"/>
        <end position="167"/>
    </location>
</feature>
<gene>
    <name evidence="2" type="ORF">DCO56_28910</name>
</gene>
<evidence type="ECO:0000313" key="2">
    <source>
        <dbReference type="EMBL" id="PUV21085.1"/>
    </source>
</evidence>
<protein>
    <submittedName>
        <fullName evidence="2">Uncharacterized protein</fullName>
    </submittedName>
</protein>
<reference evidence="2 3" key="1">
    <citation type="submission" date="2018-04" db="EMBL/GenBank/DDBJ databases">
        <title>Sphingobacterium sp. M46 Genome.</title>
        <authorList>
            <person name="Cheng J."/>
            <person name="Li Y."/>
        </authorList>
    </citation>
    <scope>NUCLEOTIDE SEQUENCE [LARGE SCALE GENOMIC DNA]</scope>
    <source>
        <strain evidence="2 3">M46</strain>
    </source>
</reference>
<keyword evidence="1" id="KW-0812">Transmembrane</keyword>
<accession>A0A363NJY9</accession>
<dbReference type="AlphaFoldDB" id="A0A363NJY9"/>
<dbReference type="Proteomes" id="UP000250831">
    <property type="component" value="Unassembled WGS sequence"/>
</dbReference>
<organism evidence="2 3">
    <name type="scientific">Sphingobacterium athyrii</name>
    <dbReference type="NCBI Taxonomy" id="2152717"/>
    <lineage>
        <taxon>Bacteria</taxon>
        <taxon>Pseudomonadati</taxon>
        <taxon>Bacteroidota</taxon>
        <taxon>Sphingobacteriia</taxon>
        <taxon>Sphingobacteriales</taxon>
        <taxon>Sphingobacteriaceae</taxon>
        <taxon>Sphingobacterium</taxon>
    </lineage>
</organism>
<name>A0A363NJY9_9SPHI</name>
<evidence type="ECO:0000313" key="3">
    <source>
        <dbReference type="Proteomes" id="UP000250831"/>
    </source>
</evidence>
<sequence>MTVINFISVGFWYDNIKYSISESSLEKKYYIAHDLKIDYWGYDISANNYGVVITDNSGGLVLYKGMSIEGKGVISKLLGYYVRENRFVVLVELENNIKIIVEFRYGKIYKISPKPMNENDDIYNSFDNKELVRWLNYKNTYHIPLTLFTFILGVSVIINMVLIYRIIRILKTNRFPSQT</sequence>
<evidence type="ECO:0000256" key="1">
    <source>
        <dbReference type="SAM" id="Phobius"/>
    </source>
</evidence>
<keyword evidence="1" id="KW-0472">Membrane</keyword>
<keyword evidence="1" id="KW-1133">Transmembrane helix</keyword>
<keyword evidence="3" id="KW-1185">Reference proteome</keyword>